<sequence length="425" mass="47699">MAPRGRPTRTTRSRPVTATPPPVTVTPPPVTDPTTTTSVTSAQLQAMIDEGVTAVLAARATTRNGDDSHTSGTGARRNERTVRECTYQDFMKCQPLFFKGTTAPSEETRIKEYGNAVARAFAVRVAGKTSDKQRWTGLPHTRQVEFHIDLVPGAAPVARAPYRLAPSEMKGFGGLYKSFRQRLYKDIVRHHGELKFYFVKKKDGSAPIGTFTRRKGDFIVYYDDFMKGLGSCVDEEIKFTHILKSEGFEHETPRWLRVAENDYDCDIRYQPGKANVVVNESTEQKTSRVRMLEFMAIEDCDHAQVPQVEYSIIQANVLDLCIGQENEHQRGQSGLLVQPEIPQWKGVIITDGFCHKASKSLQGIVVTKAWNTGPIICDRDPRFSIKFLEVTSGKLWYSFDMSTGIISAILTDKAREPYQTLEDHA</sequence>
<dbReference type="Proteomes" id="UP001151760">
    <property type="component" value="Unassembled WGS sequence"/>
</dbReference>
<keyword evidence="3" id="KW-1185">Reference proteome</keyword>
<reference evidence="2" key="2">
    <citation type="submission" date="2022-01" db="EMBL/GenBank/DDBJ databases">
        <authorList>
            <person name="Yamashiro T."/>
            <person name="Shiraishi A."/>
            <person name="Satake H."/>
            <person name="Nakayama K."/>
        </authorList>
    </citation>
    <scope>NUCLEOTIDE SEQUENCE</scope>
</reference>
<protein>
    <recommendedName>
        <fullName evidence="4">Reverse transcriptase domain-containing protein</fullName>
    </recommendedName>
</protein>
<evidence type="ECO:0008006" key="4">
    <source>
        <dbReference type="Google" id="ProtNLM"/>
    </source>
</evidence>
<evidence type="ECO:0000313" key="2">
    <source>
        <dbReference type="EMBL" id="GJS66913.1"/>
    </source>
</evidence>
<feature type="region of interest" description="Disordered" evidence="1">
    <location>
        <begin position="1"/>
        <end position="36"/>
    </location>
</feature>
<feature type="compositionally biased region" description="Pro residues" evidence="1">
    <location>
        <begin position="18"/>
        <end position="31"/>
    </location>
</feature>
<name>A0ABQ4XNF7_9ASTR</name>
<dbReference type="EMBL" id="BQNB010009682">
    <property type="protein sequence ID" value="GJS66913.1"/>
    <property type="molecule type" value="Genomic_DNA"/>
</dbReference>
<gene>
    <name evidence="2" type="ORF">Tco_0681477</name>
</gene>
<feature type="compositionally biased region" description="Basic residues" evidence="1">
    <location>
        <begin position="1"/>
        <end position="12"/>
    </location>
</feature>
<reference evidence="2" key="1">
    <citation type="journal article" date="2022" name="Int. J. Mol. Sci.">
        <title>Draft Genome of Tanacetum Coccineum: Genomic Comparison of Closely Related Tanacetum-Family Plants.</title>
        <authorList>
            <person name="Yamashiro T."/>
            <person name="Shiraishi A."/>
            <person name="Nakayama K."/>
            <person name="Satake H."/>
        </authorList>
    </citation>
    <scope>NUCLEOTIDE SEQUENCE</scope>
</reference>
<feature type="region of interest" description="Disordered" evidence="1">
    <location>
        <begin position="60"/>
        <end position="80"/>
    </location>
</feature>
<organism evidence="2 3">
    <name type="scientific">Tanacetum coccineum</name>
    <dbReference type="NCBI Taxonomy" id="301880"/>
    <lineage>
        <taxon>Eukaryota</taxon>
        <taxon>Viridiplantae</taxon>
        <taxon>Streptophyta</taxon>
        <taxon>Embryophyta</taxon>
        <taxon>Tracheophyta</taxon>
        <taxon>Spermatophyta</taxon>
        <taxon>Magnoliopsida</taxon>
        <taxon>eudicotyledons</taxon>
        <taxon>Gunneridae</taxon>
        <taxon>Pentapetalae</taxon>
        <taxon>asterids</taxon>
        <taxon>campanulids</taxon>
        <taxon>Asterales</taxon>
        <taxon>Asteraceae</taxon>
        <taxon>Asteroideae</taxon>
        <taxon>Anthemideae</taxon>
        <taxon>Anthemidinae</taxon>
        <taxon>Tanacetum</taxon>
    </lineage>
</organism>
<proteinExistence type="predicted"/>
<evidence type="ECO:0000313" key="3">
    <source>
        <dbReference type="Proteomes" id="UP001151760"/>
    </source>
</evidence>
<evidence type="ECO:0000256" key="1">
    <source>
        <dbReference type="SAM" id="MobiDB-lite"/>
    </source>
</evidence>
<accession>A0ABQ4XNF7</accession>
<comment type="caution">
    <text evidence="2">The sequence shown here is derived from an EMBL/GenBank/DDBJ whole genome shotgun (WGS) entry which is preliminary data.</text>
</comment>